<protein>
    <submittedName>
        <fullName evidence="1">Uncharacterized protein</fullName>
    </submittedName>
</protein>
<sequence length="81" mass="9402">MEGHSKLLFLLASNGEAMALYEQSLRSLTNSGTTDFMVFKYSNWQDISKDLEEWEDCTAIDEPTYIKLYANLCKKLRKRIS</sequence>
<organism evidence="1 2">
    <name type="scientific">Snuella lapsa</name>
    <dbReference type="NCBI Taxonomy" id="870481"/>
    <lineage>
        <taxon>Bacteria</taxon>
        <taxon>Pseudomonadati</taxon>
        <taxon>Bacteroidota</taxon>
        <taxon>Flavobacteriia</taxon>
        <taxon>Flavobacteriales</taxon>
        <taxon>Flavobacteriaceae</taxon>
        <taxon>Snuella</taxon>
    </lineage>
</organism>
<dbReference type="Proteomes" id="UP001500954">
    <property type="component" value="Unassembled WGS sequence"/>
</dbReference>
<dbReference type="EMBL" id="BAABCY010000064">
    <property type="protein sequence ID" value="GAA3573517.1"/>
    <property type="molecule type" value="Genomic_DNA"/>
</dbReference>
<gene>
    <name evidence="1" type="ORF">GCM10022395_23500</name>
</gene>
<evidence type="ECO:0000313" key="2">
    <source>
        <dbReference type="Proteomes" id="UP001500954"/>
    </source>
</evidence>
<accession>A0ABP6XW30</accession>
<name>A0ABP6XW30_9FLAO</name>
<keyword evidence="2" id="KW-1185">Reference proteome</keyword>
<reference evidence="2" key="1">
    <citation type="journal article" date="2019" name="Int. J. Syst. Evol. Microbiol.">
        <title>The Global Catalogue of Microorganisms (GCM) 10K type strain sequencing project: providing services to taxonomists for standard genome sequencing and annotation.</title>
        <authorList>
            <consortium name="The Broad Institute Genomics Platform"/>
            <consortium name="The Broad Institute Genome Sequencing Center for Infectious Disease"/>
            <person name="Wu L."/>
            <person name="Ma J."/>
        </authorList>
    </citation>
    <scope>NUCLEOTIDE SEQUENCE [LARGE SCALE GENOMIC DNA]</scope>
    <source>
        <strain evidence="2">JCM 17111</strain>
    </source>
</reference>
<evidence type="ECO:0000313" key="1">
    <source>
        <dbReference type="EMBL" id="GAA3573517.1"/>
    </source>
</evidence>
<comment type="caution">
    <text evidence="1">The sequence shown here is derived from an EMBL/GenBank/DDBJ whole genome shotgun (WGS) entry which is preliminary data.</text>
</comment>
<proteinExistence type="predicted"/>